<dbReference type="GO" id="GO:0017136">
    <property type="term" value="F:histone deacetylase activity, NAD-dependent"/>
    <property type="evidence" value="ECO:0007669"/>
    <property type="project" value="TreeGrafter"/>
</dbReference>
<reference evidence="6 7" key="1">
    <citation type="submission" date="2020-08" db="EMBL/GenBank/DDBJ databases">
        <title>Genomic Encyclopedia of Type Strains, Phase IV (KMG-IV): sequencing the most valuable type-strain genomes for metagenomic binning, comparative biology and taxonomic classification.</title>
        <authorList>
            <person name="Goeker M."/>
        </authorList>
    </citation>
    <scope>NUCLEOTIDE SEQUENCE [LARGE SCALE GENOMIC DNA]</scope>
    <source>
        <strain evidence="6 7">DSM 2461</strain>
    </source>
</reference>
<feature type="binding site" evidence="4">
    <location>
        <position position="138"/>
    </location>
    <ligand>
        <name>Zn(2+)</name>
        <dbReference type="ChEBI" id="CHEBI:29105"/>
    </ligand>
</feature>
<keyword evidence="4" id="KW-0862">Zinc</keyword>
<feature type="binding site" evidence="4">
    <location>
        <position position="162"/>
    </location>
    <ligand>
        <name>Zn(2+)</name>
        <dbReference type="ChEBI" id="CHEBI:29105"/>
    </ligand>
</feature>
<evidence type="ECO:0000256" key="1">
    <source>
        <dbReference type="ARBA" id="ARBA00012928"/>
    </source>
</evidence>
<evidence type="ECO:0000313" key="6">
    <source>
        <dbReference type="EMBL" id="MBB6482658.1"/>
    </source>
</evidence>
<evidence type="ECO:0000256" key="3">
    <source>
        <dbReference type="ARBA" id="ARBA00023027"/>
    </source>
</evidence>
<evidence type="ECO:0000256" key="4">
    <source>
        <dbReference type="PROSITE-ProRule" id="PRU00236"/>
    </source>
</evidence>
<dbReference type="GO" id="GO:0070403">
    <property type="term" value="F:NAD+ binding"/>
    <property type="evidence" value="ECO:0007669"/>
    <property type="project" value="InterPro"/>
</dbReference>
<dbReference type="EC" id="2.3.1.286" evidence="1"/>
<dbReference type="PROSITE" id="PS50305">
    <property type="entry name" value="SIRTUIN"/>
    <property type="match status" value="1"/>
</dbReference>
<dbReference type="InterPro" id="IPR029035">
    <property type="entry name" value="DHS-like_NAD/FAD-binding_dom"/>
</dbReference>
<keyword evidence="7" id="KW-1185">Reference proteome</keyword>
<dbReference type="AlphaFoldDB" id="A0A841RJH9"/>
<dbReference type="PANTHER" id="PTHR11085:SF4">
    <property type="entry name" value="NAD-DEPENDENT PROTEIN DEACYLASE"/>
    <property type="match status" value="1"/>
</dbReference>
<organism evidence="6 7">
    <name type="scientific">Spirochaeta isovalerica</name>
    <dbReference type="NCBI Taxonomy" id="150"/>
    <lineage>
        <taxon>Bacteria</taxon>
        <taxon>Pseudomonadati</taxon>
        <taxon>Spirochaetota</taxon>
        <taxon>Spirochaetia</taxon>
        <taxon>Spirochaetales</taxon>
        <taxon>Spirochaetaceae</taxon>
        <taxon>Spirochaeta</taxon>
    </lineage>
</organism>
<dbReference type="Pfam" id="PF02146">
    <property type="entry name" value="SIR2"/>
    <property type="match status" value="1"/>
</dbReference>
<keyword evidence="4" id="KW-0479">Metal-binding</keyword>
<comment type="caution">
    <text evidence="6">The sequence shown here is derived from an EMBL/GenBank/DDBJ whole genome shotgun (WGS) entry which is preliminary data.</text>
</comment>
<evidence type="ECO:0000256" key="2">
    <source>
        <dbReference type="ARBA" id="ARBA00022679"/>
    </source>
</evidence>
<dbReference type="InterPro" id="IPR026590">
    <property type="entry name" value="Ssirtuin_cat_dom"/>
</dbReference>
<dbReference type="SUPFAM" id="SSF52467">
    <property type="entry name" value="DHS-like NAD/FAD-binding domain"/>
    <property type="match status" value="1"/>
</dbReference>
<dbReference type="Gene3D" id="3.40.50.1220">
    <property type="entry name" value="TPP-binding domain"/>
    <property type="match status" value="1"/>
</dbReference>
<dbReference type="RefSeq" id="WP_343060261.1">
    <property type="nucleotide sequence ID" value="NZ_JACHGJ010000015.1"/>
</dbReference>
<dbReference type="EMBL" id="JACHGJ010000015">
    <property type="protein sequence ID" value="MBB6482658.1"/>
    <property type="molecule type" value="Genomic_DNA"/>
</dbReference>
<dbReference type="NCBIfam" id="NF001753">
    <property type="entry name" value="PRK00481.1-3"/>
    <property type="match status" value="1"/>
</dbReference>
<dbReference type="PANTHER" id="PTHR11085">
    <property type="entry name" value="NAD-DEPENDENT PROTEIN DEACYLASE SIRTUIN-5, MITOCHONDRIAL-RELATED"/>
    <property type="match status" value="1"/>
</dbReference>
<name>A0A841RJH9_9SPIO</name>
<evidence type="ECO:0000259" key="5">
    <source>
        <dbReference type="PROSITE" id="PS50305"/>
    </source>
</evidence>
<keyword evidence="6" id="KW-0378">Hydrolase</keyword>
<dbReference type="NCBIfam" id="NF001752">
    <property type="entry name" value="PRK00481.1-1"/>
    <property type="match status" value="1"/>
</dbReference>
<dbReference type="Gene3D" id="3.30.1600.10">
    <property type="entry name" value="SIR2/SIRT2 'Small Domain"/>
    <property type="match status" value="1"/>
</dbReference>
<feature type="binding site" evidence="4">
    <location>
        <position position="135"/>
    </location>
    <ligand>
        <name>Zn(2+)</name>
        <dbReference type="ChEBI" id="CHEBI:29105"/>
    </ligand>
</feature>
<dbReference type="GO" id="GO:0046872">
    <property type="term" value="F:metal ion binding"/>
    <property type="evidence" value="ECO:0007669"/>
    <property type="project" value="UniProtKB-KW"/>
</dbReference>
<accession>A0A841RJH9</accession>
<feature type="binding site" evidence="4">
    <location>
        <position position="159"/>
    </location>
    <ligand>
        <name>Zn(2+)</name>
        <dbReference type="ChEBI" id="CHEBI:29105"/>
    </ligand>
</feature>
<protein>
    <recommendedName>
        <fullName evidence="1">protein acetyllysine N-acetyltransferase</fullName>
        <ecNumber evidence="1">2.3.1.286</ecNumber>
    </recommendedName>
</protein>
<feature type="active site" description="Proton acceptor" evidence="4">
    <location>
        <position position="127"/>
    </location>
</feature>
<dbReference type="GO" id="GO:0016787">
    <property type="term" value="F:hydrolase activity"/>
    <property type="evidence" value="ECO:0007669"/>
    <property type="project" value="UniProtKB-KW"/>
</dbReference>
<keyword evidence="3" id="KW-0520">NAD</keyword>
<feature type="domain" description="Deacetylase sirtuin-type" evidence="5">
    <location>
        <begin position="6"/>
        <end position="254"/>
    </location>
</feature>
<gene>
    <name evidence="6" type="ORF">HNR50_004363</name>
</gene>
<keyword evidence="2" id="KW-0808">Transferase</keyword>
<dbReference type="Proteomes" id="UP000587760">
    <property type="component" value="Unassembled WGS sequence"/>
</dbReference>
<dbReference type="InterPro" id="IPR050134">
    <property type="entry name" value="NAD-dep_sirtuin_deacylases"/>
</dbReference>
<evidence type="ECO:0000313" key="7">
    <source>
        <dbReference type="Proteomes" id="UP000587760"/>
    </source>
</evidence>
<proteinExistence type="predicted"/>
<dbReference type="InterPro" id="IPR026591">
    <property type="entry name" value="Sirtuin_cat_small_dom_sf"/>
</dbReference>
<sequence>METSINLADKVSMDKIVEIMKNSVYTVAFTGAGVSTFSGLKDFRGENGLGRIMEPEKIFDINIFNRDPSFFYQQARELVYDLENIEPSVVHKELARLEKAGALQAVITQNIDRLHQRSGSQRVIEVHGTAETAYCRNCGEKYSYHDIAPVASEGKVPRCRECGGVIKPDITFYGESLPEKAVQEAVDVSSRADLIIALGSTLVVYPAASFIDTALQNGGKLIVVNNQPTPYDRYASALCSDLEEFCSITKKGIK</sequence>
<dbReference type="InterPro" id="IPR003000">
    <property type="entry name" value="Sirtuin"/>
</dbReference>